<dbReference type="PROSITE" id="PS51375">
    <property type="entry name" value="PPR"/>
    <property type="match status" value="4"/>
</dbReference>
<feature type="repeat" description="PPR" evidence="3">
    <location>
        <begin position="150"/>
        <end position="184"/>
    </location>
</feature>
<gene>
    <name evidence="4" type="ORF">Sradi_3637000</name>
</gene>
<dbReference type="InterPro" id="IPR051240">
    <property type="entry name" value="Mito_RNA-Proc/Resp"/>
</dbReference>
<dbReference type="Pfam" id="PF12854">
    <property type="entry name" value="PPR_1"/>
    <property type="match status" value="1"/>
</dbReference>
<proteinExistence type="inferred from homology"/>
<name>A0AAW2QHS6_SESRA</name>
<comment type="caution">
    <text evidence="4">The sequence shown here is derived from an EMBL/GenBank/DDBJ whole genome shotgun (WGS) entry which is preliminary data.</text>
</comment>
<evidence type="ECO:0000256" key="3">
    <source>
        <dbReference type="PROSITE-ProRule" id="PRU00708"/>
    </source>
</evidence>
<evidence type="ECO:0000313" key="4">
    <source>
        <dbReference type="EMBL" id="KAL0367469.1"/>
    </source>
</evidence>
<dbReference type="Pfam" id="PF13041">
    <property type="entry name" value="PPR_2"/>
    <property type="match status" value="2"/>
</dbReference>
<dbReference type="InterPro" id="IPR011990">
    <property type="entry name" value="TPR-like_helical_dom_sf"/>
</dbReference>
<feature type="repeat" description="PPR" evidence="3">
    <location>
        <begin position="221"/>
        <end position="255"/>
    </location>
</feature>
<dbReference type="PANTHER" id="PTHR47933">
    <property type="entry name" value="PENTATRICOPEPTIDE REPEAT-CONTAINING PROTEIN 1, MITOCHONDRIAL"/>
    <property type="match status" value="1"/>
</dbReference>
<accession>A0AAW2QHS6</accession>
<evidence type="ECO:0000256" key="1">
    <source>
        <dbReference type="ARBA" id="ARBA00007626"/>
    </source>
</evidence>
<dbReference type="AlphaFoldDB" id="A0AAW2QHS6"/>
<sequence length="317" mass="36387">MMSQKATARAIALFRRGTAPKFSGNRYAFVLPLFSSGFHGASHKDSPLSSKPRIDFSSINDVDDAVCLFRDMVRMRLQPSVFQFNKLLTVVVKMKQYSVALSLFDKMRQLGAPVDEITMSIAINCYCLLNRVDFGFAVLGTFFKRGCEPNVTTFGTLIKGLFLVGEIAEAEKLFKKLLYEKLCAPNEVMFLTVLNGLSKAGHILAARDLLGHFENLSCKPDVYAYNNVIDGLCKDKMTDDALHLLSRMIERGISPNIVTYNSIIQGLCIVSRWKDVKVLFYEMMDNKILPDVWTFKYWWMRYAKKEWWKRLRTFWKL</sequence>
<dbReference type="PANTHER" id="PTHR47933:SF70">
    <property type="entry name" value="PROTON GRADIENT REGULATION3-LIKE PROTEIN"/>
    <property type="match status" value="1"/>
</dbReference>
<dbReference type="NCBIfam" id="TIGR00756">
    <property type="entry name" value="PPR"/>
    <property type="match status" value="3"/>
</dbReference>
<evidence type="ECO:0000256" key="2">
    <source>
        <dbReference type="ARBA" id="ARBA00022737"/>
    </source>
</evidence>
<keyword evidence="2" id="KW-0677">Repeat</keyword>
<reference evidence="4" key="2">
    <citation type="journal article" date="2024" name="Plant">
        <title>Genomic evolution and insights into agronomic trait innovations of Sesamum species.</title>
        <authorList>
            <person name="Miao H."/>
            <person name="Wang L."/>
            <person name="Qu L."/>
            <person name="Liu H."/>
            <person name="Sun Y."/>
            <person name="Le M."/>
            <person name="Wang Q."/>
            <person name="Wei S."/>
            <person name="Zheng Y."/>
            <person name="Lin W."/>
            <person name="Duan Y."/>
            <person name="Cao H."/>
            <person name="Xiong S."/>
            <person name="Wang X."/>
            <person name="Wei L."/>
            <person name="Li C."/>
            <person name="Ma Q."/>
            <person name="Ju M."/>
            <person name="Zhao R."/>
            <person name="Li G."/>
            <person name="Mu C."/>
            <person name="Tian Q."/>
            <person name="Mei H."/>
            <person name="Zhang T."/>
            <person name="Gao T."/>
            <person name="Zhang H."/>
        </authorList>
    </citation>
    <scope>NUCLEOTIDE SEQUENCE</scope>
    <source>
        <strain evidence="4">G02</strain>
    </source>
</reference>
<dbReference type="GO" id="GO:0003729">
    <property type="term" value="F:mRNA binding"/>
    <property type="evidence" value="ECO:0007669"/>
    <property type="project" value="TreeGrafter"/>
</dbReference>
<feature type="repeat" description="PPR" evidence="3">
    <location>
        <begin position="256"/>
        <end position="290"/>
    </location>
</feature>
<dbReference type="InterPro" id="IPR002885">
    <property type="entry name" value="PPR_rpt"/>
</dbReference>
<comment type="similarity">
    <text evidence="1">Belongs to the PPR family. P subfamily.</text>
</comment>
<organism evidence="4">
    <name type="scientific">Sesamum radiatum</name>
    <name type="common">Black benniseed</name>
    <dbReference type="NCBI Taxonomy" id="300843"/>
    <lineage>
        <taxon>Eukaryota</taxon>
        <taxon>Viridiplantae</taxon>
        <taxon>Streptophyta</taxon>
        <taxon>Embryophyta</taxon>
        <taxon>Tracheophyta</taxon>
        <taxon>Spermatophyta</taxon>
        <taxon>Magnoliopsida</taxon>
        <taxon>eudicotyledons</taxon>
        <taxon>Gunneridae</taxon>
        <taxon>Pentapetalae</taxon>
        <taxon>asterids</taxon>
        <taxon>lamiids</taxon>
        <taxon>Lamiales</taxon>
        <taxon>Pedaliaceae</taxon>
        <taxon>Sesamum</taxon>
    </lineage>
</organism>
<dbReference type="Gene3D" id="1.25.40.10">
    <property type="entry name" value="Tetratricopeptide repeat domain"/>
    <property type="match status" value="2"/>
</dbReference>
<reference evidence="4" key="1">
    <citation type="submission" date="2020-06" db="EMBL/GenBank/DDBJ databases">
        <authorList>
            <person name="Li T."/>
            <person name="Hu X."/>
            <person name="Zhang T."/>
            <person name="Song X."/>
            <person name="Zhang H."/>
            <person name="Dai N."/>
            <person name="Sheng W."/>
            <person name="Hou X."/>
            <person name="Wei L."/>
        </authorList>
    </citation>
    <scope>NUCLEOTIDE SEQUENCE</scope>
    <source>
        <strain evidence="4">G02</strain>
        <tissue evidence="4">Leaf</tissue>
    </source>
</reference>
<feature type="repeat" description="PPR" evidence="3">
    <location>
        <begin position="115"/>
        <end position="149"/>
    </location>
</feature>
<dbReference type="EMBL" id="JACGWJ010000015">
    <property type="protein sequence ID" value="KAL0367469.1"/>
    <property type="molecule type" value="Genomic_DNA"/>
</dbReference>
<protein>
    <submittedName>
        <fullName evidence="4">Pentatricopeptide repeat-containing protein, mitochondrial</fullName>
    </submittedName>
</protein>